<organism evidence="2 3">
    <name type="scientific">Phaeodactylibacter xiamenensis</name>
    <dbReference type="NCBI Taxonomy" id="1524460"/>
    <lineage>
        <taxon>Bacteria</taxon>
        <taxon>Pseudomonadati</taxon>
        <taxon>Bacteroidota</taxon>
        <taxon>Saprospiria</taxon>
        <taxon>Saprospirales</taxon>
        <taxon>Haliscomenobacteraceae</taxon>
        <taxon>Phaeodactylibacter</taxon>
    </lineage>
</organism>
<dbReference type="InterPro" id="IPR040579">
    <property type="entry name" value="Acetyltransf_19"/>
</dbReference>
<dbReference type="EMBL" id="JPOS01000084">
    <property type="protein sequence ID" value="KGE85625.1"/>
    <property type="molecule type" value="Genomic_DNA"/>
</dbReference>
<gene>
    <name evidence="2" type="ORF">IX84_26405</name>
</gene>
<dbReference type="InterPro" id="IPR000182">
    <property type="entry name" value="GNAT_dom"/>
</dbReference>
<sequence length="246" mass="28220">MKAEAARYQAILPLRRLFLESLHAQVCYEACHDQGWADYYHLIIENQPVGYAAVKGMEELGHRDTIFEYYLLPGYRQHAAHFFRKLLEETNVQYVECQTNEPLLTALAHAFAKTLHEELWLLSDDHVTHHLLPGALFRKRRATERVPWLKESPGDYLLLMDEKIVAEGGLLMHYNPPYADIHMSVAPSYQGRGIGTYFVQELKRACYLLGYLPVARCQTDNSASRETLIKAGMKICGKTLWGPIAR</sequence>
<reference evidence="2 3" key="1">
    <citation type="journal article" date="2014" name="Int. J. Syst. Evol. Microbiol.">
        <title>Phaeodactylibacter xiamenensis gen. nov., sp. nov., a member of the family Saprospiraceae isolated from the marine alga Phaeodactylum tricornutum.</title>
        <authorList>
            <person name="Chen Z.Jr."/>
            <person name="Lei X."/>
            <person name="Lai Q."/>
            <person name="Li Y."/>
            <person name="Zhang B."/>
            <person name="Zhang J."/>
            <person name="Zhang H."/>
            <person name="Yang L."/>
            <person name="Zheng W."/>
            <person name="Tian Y."/>
            <person name="Yu Z."/>
            <person name="Xu H.Jr."/>
            <person name="Zheng T."/>
        </authorList>
    </citation>
    <scope>NUCLEOTIDE SEQUENCE [LARGE SCALE GENOMIC DNA]</scope>
    <source>
        <strain evidence="2 3">KD52</strain>
    </source>
</reference>
<accession>A0A098S0F1</accession>
<name>A0A098S0F1_9BACT</name>
<dbReference type="GO" id="GO:0016747">
    <property type="term" value="F:acyltransferase activity, transferring groups other than amino-acyl groups"/>
    <property type="evidence" value="ECO:0007669"/>
    <property type="project" value="InterPro"/>
</dbReference>
<protein>
    <recommendedName>
        <fullName evidence="1">N-acetyltransferase domain-containing protein</fullName>
    </recommendedName>
</protein>
<dbReference type="InterPro" id="IPR016181">
    <property type="entry name" value="Acyl_CoA_acyltransferase"/>
</dbReference>
<comment type="caution">
    <text evidence="2">The sequence shown here is derived from an EMBL/GenBank/DDBJ whole genome shotgun (WGS) entry which is preliminary data.</text>
</comment>
<keyword evidence="3" id="KW-1185">Reference proteome</keyword>
<dbReference type="Proteomes" id="UP000029736">
    <property type="component" value="Unassembled WGS sequence"/>
</dbReference>
<proteinExistence type="predicted"/>
<feature type="domain" description="N-acetyltransferase" evidence="1">
    <location>
        <begin position="117"/>
        <end position="246"/>
    </location>
</feature>
<evidence type="ECO:0000313" key="2">
    <source>
        <dbReference type="EMBL" id="KGE85625.1"/>
    </source>
</evidence>
<dbReference type="CDD" id="cd04301">
    <property type="entry name" value="NAT_SF"/>
    <property type="match status" value="1"/>
</dbReference>
<dbReference type="Pfam" id="PF18015">
    <property type="entry name" value="Acetyltransf_19"/>
    <property type="match status" value="1"/>
</dbReference>
<dbReference type="SUPFAM" id="SSF55729">
    <property type="entry name" value="Acyl-CoA N-acyltransferases (Nat)"/>
    <property type="match status" value="1"/>
</dbReference>
<dbReference type="AlphaFoldDB" id="A0A098S0F1"/>
<dbReference type="PROSITE" id="PS51186">
    <property type="entry name" value="GNAT"/>
    <property type="match status" value="1"/>
</dbReference>
<dbReference type="Gene3D" id="3.40.630.80">
    <property type="match status" value="1"/>
</dbReference>
<evidence type="ECO:0000259" key="1">
    <source>
        <dbReference type="PROSITE" id="PS51186"/>
    </source>
</evidence>
<dbReference type="Gene3D" id="3.40.630.30">
    <property type="match status" value="1"/>
</dbReference>
<evidence type="ECO:0000313" key="3">
    <source>
        <dbReference type="Proteomes" id="UP000029736"/>
    </source>
</evidence>
<dbReference type="Pfam" id="PF00583">
    <property type="entry name" value="Acetyltransf_1"/>
    <property type="match status" value="1"/>
</dbReference>
<dbReference type="STRING" id="1524460.IX84_26405"/>